<protein>
    <submittedName>
        <fullName evidence="3">Tripartite tricarboxylate transporter substrate-binding protein</fullName>
    </submittedName>
</protein>
<evidence type="ECO:0000256" key="2">
    <source>
        <dbReference type="SAM" id="SignalP"/>
    </source>
</evidence>
<dbReference type="Pfam" id="PF03401">
    <property type="entry name" value="TctC"/>
    <property type="match status" value="1"/>
</dbReference>
<dbReference type="Gene3D" id="3.40.190.10">
    <property type="entry name" value="Periplasmic binding protein-like II"/>
    <property type="match status" value="1"/>
</dbReference>
<gene>
    <name evidence="3" type="ORF">NRP21_25105</name>
</gene>
<dbReference type="Proteomes" id="UP001524642">
    <property type="component" value="Unassembled WGS sequence"/>
</dbReference>
<keyword evidence="2" id="KW-0732">Signal</keyword>
<evidence type="ECO:0000313" key="3">
    <source>
        <dbReference type="EMBL" id="MCR0985333.1"/>
    </source>
</evidence>
<feature type="chain" id="PRO_5046231683" evidence="2">
    <location>
        <begin position="23"/>
        <end position="323"/>
    </location>
</feature>
<evidence type="ECO:0000256" key="1">
    <source>
        <dbReference type="ARBA" id="ARBA00006987"/>
    </source>
</evidence>
<name>A0ABT1XB34_9PROT</name>
<organism evidence="3 4">
    <name type="scientific">Roseomonas populi</name>
    <dbReference type="NCBI Taxonomy" id="3121582"/>
    <lineage>
        <taxon>Bacteria</taxon>
        <taxon>Pseudomonadati</taxon>
        <taxon>Pseudomonadota</taxon>
        <taxon>Alphaproteobacteria</taxon>
        <taxon>Acetobacterales</taxon>
        <taxon>Roseomonadaceae</taxon>
        <taxon>Roseomonas</taxon>
    </lineage>
</organism>
<dbReference type="Gene3D" id="3.40.190.150">
    <property type="entry name" value="Bordetella uptake gene, domain 1"/>
    <property type="match status" value="1"/>
</dbReference>
<evidence type="ECO:0000313" key="4">
    <source>
        <dbReference type="Proteomes" id="UP001524642"/>
    </source>
</evidence>
<dbReference type="SUPFAM" id="SSF53850">
    <property type="entry name" value="Periplasmic binding protein-like II"/>
    <property type="match status" value="1"/>
</dbReference>
<keyword evidence="4" id="KW-1185">Reference proteome</keyword>
<dbReference type="EMBL" id="JANJOU010000032">
    <property type="protein sequence ID" value="MCR0985333.1"/>
    <property type="molecule type" value="Genomic_DNA"/>
</dbReference>
<dbReference type="InterPro" id="IPR042100">
    <property type="entry name" value="Bug_dom1"/>
</dbReference>
<dbReference type="PIRSF" id="PIRSF017082">
    <property type="entry name" value="YflP"/>
    <property type="match status" value="1"/>
</dbReference>
<accession>A0ABT1XB34</accession>
<comment type="caution">
    <text evidence="3">The sequence shown here is derived from an EMBL/GenBank/DDBJ whole genome shotgun (WGS) entry which is preliminary data.</text>
</comment>
<dbReference type="PANTHER" id="PTHR42928:SF5">
    <property type="entry name" value="BLR1237 PROTEIN"/>
    <property type="match status" value="1"/>
</dbReference>
<dbReference type="RefSeq" id="WP_257718985.1">
    <property type="nucleotide sequence ID" value="NZ_JANJOU010000032.1"/>
</dbReference>
<proteinExistence type="inferred from homology"/>
<comment type="similarity">
    <text evidence="1">Belongs to the UPF0065 (bug) family.</text>
</comment>
<dbReference type="PANTHER" id="PTHR42928">
    <property type="entry name" value="TRICARBOXYLATE-BINDING PROTEIN"/>
    <property type="match status" value="1"/>
</dbReference>
<reference evidence="3 4" key="1">
    <citation type="submission" date="2022-06" db="EMBL/GenBank/DDBJ databases">
        <title>Roseomonas CN29.</title>
        <authorList>
            <person name="Cheng Y."/>
            <person name="He X."/>
        </authorList>
    </citation>
    <scope>NUCLEOTIDE SEQUENCE [LARGE SCALE GENOMIC DNA]</scope>
    <source>
        <strain evidence="3 4">CN29</strain>
    </source>
</reference>
<dbReference type="InterPro" id="IPR005064">
    <property type="entry name" value="BUG"/>
</dbReference>
<sequence length="323" mass="33227">MPVARRTALALSALFLTARGQAQQGWAPARSIRMIVPYAPGGGADTTGRLVAGPMGEKLGQSVVVENRGGAGGTIGAAELARSAPDGLTVMMDALGHVAVPFLMPRLPLDYATAFAPISQVTVLPLIVIVPKAAPYATLAELLADARRRPGQLSYGSAGNATSNHLAGVLLARQAGVDLQHIPYRGGGVALQDVVGGRLTFMFATVSSATQLVRDGQVKALAVSTAARIAALPDLPTIAEQGFPGYEFAEWNGFYAPAGTPPEVVGALYGALKHALADANVVGRLDAMGAQAVGSDPATFAAFLTRQRQLTGDLIRSAGIQLD</sequence>
<feature type="signal peptide" evidence="2">
    <location>
        <begin position="1"/>
        <end position="22"/>
    </location>
</feature>